<comment type="caution">
    <text evidence="2">The sequence shown here is derived from an EMBL/GenBank/DDBJ whole genome shotgun (WGS) entry which is preliminary data.</text>
</comment>
<organism evidence="2 3">
    <name type="scientific">Novosphingobium soli</name>
    <dbReference type="NCBI Taxonomy" id="574956"/>
    <lineage>
        <taxon>Bacteria</taxon>
        <taxon>Pseudomonadati</taxon>
        <taxon>Pseudomonadota</taxon>
        <taxon>Alphaproteobacteria</taxon>
        <taxon>Sphingomonadales</taxon>
        <taxon>Sphingomonadaceae</taxon>
        <taxon>Novosphingobium</taxon>
    </lineage>
</organism>
<sequence length="172" mass="18676">MTPAQEDENEAERKQLLEQVLAHGIDNPDWDDGAIAPEILGEIAAGLAFGPRPVTAAGTEITERYDLGPRGAFMLSLIGNGVRFPKDLATVLHIGRSLVTAELNRLRSAGLVEITAGQDRRQSRLALTPAGRDAATTVRRTLSRTIEIALARYSADEITLFAAMLRAFQRID</sequence>
<evidence type="ECO:0000313" key="3">
    <source>
        <dbReference type="Proteomes" id="UP001589798"/>
    </source>
</evidence>
<dbReference type="SMART" id="SM00347">
    <property type="entry name" value="HTH_MARR"/>
    <property type="match status" value="1"/>
</dbReference>
<keyword evidence="3" id="KW-1185">Reference proteome</keyword>
<protein>
    <submittedName>
        <fullName evidence="2">MarR family winged helix-turn-helix transcriptional regulator</fullName>
    </submittedName>
</protein>
<dbReference type="Gene3D" id="1.10.10.10">
    <property type="entry name" value="Winged helix-like DNA-binding domain superfamily/Winged helix DNA-binding domain"/>
    <property type="match status" value="1"/>
</dbReference>
<accession>A0ABV6CZF3</accession>
<proteinExistence type="predicted"/>
<evidence type="ECO:0000259" key="1">
    <source>
        <dbReference type="SMART" id="SM00347"/>
    </source>
</evidence>
<feature type="domain" description="HTH marR-type" evidence="1">
    <location>
        <begin position="60"/>
        <end position="158"/>
    </location>
</feature>
<dbReference type="EMBL" id="JBHLWK010000019">
    <property type="protein sequence ID" value="MFC0205789.1"/>
    <property type="molecule type" value="Genomic_DNA"/>
</dbReference>
<dbReference type="InterPro" id="IPR036390">
    <property type="entry name" value="WH_DNA-bd_sf"/>
</dbReference>
<reference evidence="2 3" key="1">
    <citation type="submission" date="2024-09" db="EMBL/GenBank/DDBJ databases">
        <authorList>
            <person name="Sun Q."/>
            <person name="Mori K."/>
        </authorList>
    </citation>
    <scope>NUCLEOTIDE SEQUENCE [LARGE SCALE GENOMIC DNA]</scope>
    <source>
        <strain evidence="2 3">CCM 7706</strain>
    </source>
</reference>
<dbReference type="InterPro" id="IPR000835">
    <property type="entry name" value="HTH_MarR-typ"/>
</dbReference>
<evidence type="ECO:0000313" key="2">
    <source>
        <dbReference type="EMBL" id="MFC0205789.1"/>
    </source>
</evidence>
<dbReference type="Proteomes" id="UP001589798">
    <property type="component" value="Unassembled WGS sequence"/>
</dbReference>
<dbReference type="SUPFAM" id="SSF46785">
    <property type="entry name" value="Winged helix' DNA-binding domain"/>
    <property type="match status" value="1"/>
</dbReference>
<gene>
    <name evidence="2" type="ORF">ACFFJC_16100</name>
</gene>
<dbReference type="InterPro" id="IPR036388">
    <property type="entry name" value="WH-like_DNA-bd_sf"/>
</dbReference>
<name>A0ABV6CZF3_9SPHN</name>
<dbReference type="RefSeq" id="WP_379488515.1">
    <property type="nucleotide sequence ID" value="NZ_JBHLWK010000019.1"/>
</dbReference>